<dbReference type="Proteomes" id="UP000233551">
    <property type="component" value="Unassembled WGS sequence"/>
</dbReference>
<gene>
    <name evidence="1" type="ORF">CDL15_Pgr026286</name>
    <name evidence="2" type="ORF">CRG98_032477</name>
</gene>
<protein>
    <submittedName>
        <fullName evidence="1">Uncharacterized protein</fullName>
    </submittedName>
</protein>
<dbReference type="AlphaFoldDB" id="A0A218XVX4"/>
<sequence length="110" mass="11844">MGARVHEHGWSVVLEHGTWALGGVWLGRSRKRARVDAGDVGGCAGARACARVGSVCARASGTATGLRERLERQLERPSVREHARAFKVVTGARIRAPRRAAEMQLSTKST</sequence>
<name>A0A218XVX4_PUNGR</name>
<evidence type="ECO:0000313" key="3">
    <source>
        <dbReference type="Proteomes" id="UP000197138"/>
    </source>
</evidence>
<evidence type="ECO:0000313" key="4">
    <source>
        <dbReference type="Proteomes" id="UP000233551"/>
    </source>
</evidence>
<organism evidence="1 3">
    <name type="scientific">Punica granatum</name>
    <name type="common">Pomegranate</name>
    <dbReference type="NCBI Taxonomy" id="22663"/>
    <lineage>
        <taxon>Eukaryota</taxon>
        <taxon>Viridiplantae</taxon>
        <taxon>Streptophyta</taxon>
        <taxon>Embryophyta</taxon>
        <taxon>Tracheophyta</taxon>
        <taxon>Spermatophyta</taxon>
        <taxon>Magnoliopsida</taxon>
        <taxon>eudicotyledons</taxon>
        <taxon>Gunneridae</taxon>
        <taxon>Pentapetalae</taxon>
        <taxon>rosids</taxon>
        <taxon>malvids</taxon>
        <taxon>Myrtales</taxon>
        <taxon>Lythraceae</taxon>
        <taxon>Punica</taxon>
    </lineage>
</organism>
<accession>A0A218XVX4</accession>
<evidence type="ECO:0000313" key="2">
    <source>
        <dbReference type="EMBL" id="PKI47135.1"/>
    </source>
</evidence>
<reference evidence="3" key="1">
    <citation type="journal article" date="2017" name="Plant J.">
        <title>The pomegranate (Punica granatum L.) genome and the genomics of punicalagin biosynthesis.</title>
        <authorList>
            <person name="Qin G."/>
            <person name="Xu C."/>
            <person name="Ming R."/>
            <person name="Tang H."/>
            <person name="Guyot R."/>
            <person name="Kramer E.M."/>
            <person name="Hu Y."/>
            <person name="Yi X."/>
            <person name="Qi Y."/>
            <person name="Xu X."/>
            <person name="Gao Z."/>
            <person name="Pan H."/>
            <person name="Jian J."/>
            <person name="Tian Y."/>
            <person name="Yue Z."/>
            <person name="Xu Y."/>
        </authorList>
    </citation>
    <scope>NUCLEOTIDE SEQUENCE [LARGE SCALE GENOMIC DNA]</scope>
    <source>
        <strain evidence="3">cv. Dabenzi</strain>
    </source>
</reference>
<dbReference type="Proteomes" id="UP000197138">
    <property type="component" value="Unassembled WGS sequence"/>
</dbReference>
<reference evidence="1" key="2">
    <citation type="submission" date="2017-06" db="EMBL/GenBank/DDBJ databases">
        <title>The pomegranate genome and the genomics of punicalagin biosynthesis.</title>
        <authorList>
            <person name="Xu C."/>
        </authorList>
    </citation>
    <scope>NUCLEOTIDE SEQUENCE [LARGE SCALE GENOMIC DNA]</scope>
    <source>
        <tissue evidence="1">Fresh leaf</tissue>
    </source>
</reference>
<dbReference type="EMBL" id="MTKT01000676">
    <property type="protein sequence ID" value="OWM89123.1"/>
    <property type="molecule type" value="Genomic_DNA"/>
</dbReference>
<proteinExistence type="predicted"/>
<dbReference type="EMBL" id="PGOL01002550">
    <property type="protein sequence ID" value="PKI47135.1"/>
    <property type="molecule type" value="Genomic_DNA"/>
</dbReference>
<reference evidence="2 4" key="3">
    <citation type="submission" date="2017-11" db="EMBL/GenBank/DDBJ databases">
        <title>De-novo sequencing of pomegranate (Punica granatum L.) genome.</title>
        <authorList>
            <person name="Akparov Z."/>
            <person name="Amiraslanov A."/>
            <person name="Hajiyeva S."/>
            <person name="Abbasov M."/>
            <person name="Kaur K."/>
            <person name="Hamwieh A."/>
            <person name="Solovyev V."/>
            <person name="Salamov A."/>
            <person name="Braich B."/>
            <person name="Kosarev P."/>
            <person name="Mahmoud A."/>
            <person name="Hajiyev E."/>
            <person name="Babayeva S."/>
            <person name="Izzatullayeva V."/>
            <person name="Mammadov A."/>
            <person name="Mammadov A."/>
            <person name="Sharifova S."/>
            <person name="Ojaghi J."/>
            <person name="Eynullazada K."/>
            <person name="Bayramov B."/>
            <person name="Abdulazimova A."/>
            <person name="Shahmuradov I."/>
        </authorList>
    </citation>
    <scope>NUCLEOTIDE SEQUENCE [LARGE SCALE GENOMIC DNA]</scope>
    <source>
        <strain evidence="2">AG2017</strain>
        <strain evidence="4">cv. AG2017</strain>
        <tissue evidence="2">Leaf</tissue>
    </source>
</reference>
<comment type="caution">
    <text evidence="1">The sequence shown here is derived from an EMBL/GenBank/DDBJ whole genome shotgun (WGS) entry which is preliminary data.</text>
</comment>
<keyword evidence="4" id="KW-1185">Reference proteome</keyword>
<evidence type="ECO:0000313" key="1">
    <source>
        <dbReference type="EMBL" id="OWM89123.1"/>
    </source>
</evidence>